<gene>
    <name evidence="1" type="ORF">JKP88DRAFT_270438</name>
</gene>
<keyword evidence="2" id="KW-1185">Reference proteome</keyword>
<dbReference type="InterPro" id="IPR001753">
    <property type="entry name" value="Enoyl-CoA_hydra/iso"/>
</dbReference>
<dbReference type="CDD" id="cd06558">
    <property type="entry name" value="crotonase-like"/>
    <property type="match status" value="1"/>
</dbReference>
<dbReference type="OrthoDB" id="410701at2759"/>
<proteinExistence type="predicted"/>
<dbReference type="PANTHER" id="PTHR11941:SF54">
    <property type="entry name" value="ENOYL-COA HYDRATASE, MITOCHONDRIAL"/>
    <property type="match status" value="1"/>
</dbReference>
<evidence type="ECO:0000313" key="2">
    <source>
        <dbReference type="Proteomes" id="UP000664859"/>
    </source>
</evidence>
<dbReference type="EMBL" id="JAFCMP010000501">
    <property type="protein sequence ID" value="KAG5179097.1"/>
    <property type="molecule type" value="Genomic_DNA"/>
</dbReference>
<accession>A0A836CB75</accession>
<dbReference type="PANTHER" id="PTHR11941">
    <property type="entry name" value="ENOYL-COA HYDRATASE-RELATED"/>
    <property type="match status" value="1"/>
</dbReference>
<dbReference type="GO" id="GO:0003824">
    <property type="term" value="F:catalytic activity"/>
    <property type="evidence" value="ECO:0007669"/>
    <property type="project" value="UniProtKB-ARBA"/>
</dbReference>
<dbReference type="AlphaFoldDB" id="A0A836CB75"/>
<sequence length="268" mass="29092">MPPLEHVKFHMDDAVKGLGVITLDRPESRDALSPEMANSIVALSKYLNHLPPGQLRCVMLRSSSDKAFSAGRDLKLSAKHTTEEQRRDYLLNCVDSANAMHQLRAPTIACMTGAAYGWGVEVALACDIRVAADEAQFCLPECSLAIFPGAGGTVWLPRIVGPAIAKELILTSRKFSGKEAKALGVVNHSEPMPDDARARANTIAKMICDNGPLGCRAGKALIEDQTDLSLRSALGVSLERRLPLGHTEDFRAAVKAFKTRKKPEFFGR</sequence>
<evidence type="ECO:0000313" key="1">
    <source>
        <dbReference type="EMBL" id="KAG5179097.1"/>
    </source>
</evidence>
<name>A0A836CB75_9STRA</name>
<comment type="caution">
    <text evidence="1">The sequence shown here is derived from an EMBL/GenBank/DDBJ whole genome shotgun (WGS) entry which is preliminary data.</text>
</comment>
<dbReference type="Gene3D" id="3.90.226.10">
    <property type="entry name" value="2-enoyl-CoA Hydratase, Chain A, domain 1"/>
    <property type="match status" value="1"/>
</dbReference>
<protein>
    <submittedName>
        <fullName evidence="1">ClpP/crotonase-like domain-containing protein</fullName>
    </submittedName>
</protein>
<dbReference type="GO" id="GO:0006635">
    <property type="term" value="P:fatty acid beta-oxidation"/>
    <property type="evidence" value="ECO:0007669"/>
    <property type="project" value="TreeGrafter"/>
</dbReference>
<dbReference type="SUPFAM" id="SSF52096">
    <property type="entry name" value="ClpP/crotonase"/>
    <property type="match status" value="1"/>
</dbReference>
<dbReference type="Pfam" id="PF00378">
    <property type="entry name" value="ECH_1"/>
    <property type="match status" value="1"/>
</dbReference>
<organism evidence="1 2">
    <name type="scientific">Tribonema minus</name>
    <dbReference type="NCBI Taxonomy" id="303371"/>
    <lineage>
        <taxon>Eukaryota</taxon>
        <taxon>Sar</taxon>
        <taxon>Stramenopiles</taxon>
        <taxon>Ochrophyta</taxon>
        <taxon>PX clade</taxon>
        <taxon>Xanthophyceae</taxon>
        <taxon>Tribonematales</taxon>
        <taxon>Tribonemataceae</taxon>
        <taxon>Tribonema</taxon>
    </lineage>
</organism>
<dbReference type="InterPro" id="IPR029045">
    <property type="entry name" value="ClpP/crotonase-like_dom_sf"/>
</dbReference>
<reference evidence="1" key="1">
    <citation type="submission" date="2021-02" db="EMBL/GenBank/DDBJ databases">
        <title>First Annotated Genome of the Yellow-green Alga Tribonema minus.</title>
        <authorList>
            <person name="Mahan K.M."/>
        </authorList>
    </citation>
    <scope>NUCLEOTIDE SEQUENCE</scope>
    <source>
        <strain evidence="1">UTEX B ZZ1240</strain>
    </source>
</reference>
<dbReference type="Proteomes" id="UP000664859">
    <property type="component" value="Unassembled WGS sequence"/>
</dbReference>